<dbReference type="AlphaFoldDB" id="A0A2Y9QXI6"/>
<dbReference type="InParanoid" id="A0A2Y9QXI6"/>
<dbReference type="InterPro" id="IPR036404">
    <property type="entry name" value="Jacalin-like_lectin_dom_sf"/>
</dbReference>
<evidence type="ECO:0000313" key="5">
    <source>
        <dbReference type="Proteomes" id="UP000248480"/>
    </source>
</evidence>
<evidence type="ECO:0000313" key="6">
    <source>
        <dbReference type="RefSeq" id="XP_023584119.1"/>
    </source>
</evidence>
<dbReference type="InterPro" id="IPR052321">
    <property type="entry name" value="PolyBind_ProtTraffic"/>
</dbReference>
<dbReference type="GO" id="GO:0030246">
    <property type="term" value="F:carbohydrate binding"/>
    <property type="evidence" value="ECO:0007669"/>
    <property type="project" value="UniProtKB-KW"/>
</dbReference>
<keyword evidence="5" id="KW-1185">Reference proteome</keyword>
<evidence type="ECO:0000256" key="3">
    <source>
        <dbReference type="SAM" id="SignalP"/>
    </source>
</evidence>
<accession>A0A2Y9QXI6</accession>
<protein>
    <submittedName>
        <fullName evidence="6">Zymogen granule protein 16 homolog B isoform X1</fullName>
    </submittedName>
</protein>
<dbReference type="PROSITE" id="PS51752">
    <property type="entry name" value="JACALIN_LECTIN"/>
    <property type="match status" value="1"/>
</dbReference>
<dbReference type="KEGG" id="tmu:105756104"/>
<name>A0A2Y9QXI6_TRIMA</name>
<dbReference type="PANTHER" id="PTHR33589">
    <property type="entry name" value="OS11G0524900 PROTEIN"/>
    <property type="match status" value="1"/>
</dbReference>
<dbReference type="OrthoDB" id="9606821at2759"/>
<dbReference type="RefSeq" id="XP_023584119.1">
    <property type="nucleotide sequence ID" value="XM_023728351.1"/>
</dbReference>
<evidence type="ECO:0000256" key="1">
    <source>
        <dbReference type="ARBA" id="ARBA00022729"/>
    </source>
</evidence>
<dbReference type="GO" id="GO:0005615">
    <property type="term" value="C:extracellular space"/>
    <property type="evidence" value="ECO:0007669"/>
    <property type="project" value="TreeGrafter"/>
</dbReference>
<dbReference type="SMART" id="SM00915">
    <property type="entry name" value="Jacalin"/>
    <property type="match status" value="1"/>
</dbReference>
<dbReference type="SUPFAM" id="SSF51101">
    <property type="entry name" value="Mannose-binding lectins"/>
    <property type="match status" value="1"/>
</dbReference>
<dbReference type="GeneID" id="105756104"/>
<dbReference type="Pfam" id="PF01419">
    <property type="entry name" value="Jacalin"/>
    <property type="match status" value="1"/>
</dbReference>
<evidence type="ECO:0000259" key="4">
    <source>
        <dbReference type="PROSITE" id="PS51752"/>
    </source>
</evidence>
<evidence type="ECO:0000256" key="2">
    <source>
        <dbReference type="ARBA" id="ARBA00022734"/>
    </source>
</evidence>
<organism evidence="5 6">
    <name type="scientific">Trichechus manatus latirostris</name>
    <name type="common">Florida manatee</name>
    <dbReference type="NCBI Taxonomy" id="127582"/>
    <lineage>
        <taxon>Eukaryota</taxon>
        <taxon>Metazoa</taxon>
        <taxon>Chordata</taxon>
        <taxon>Craniata</taxon>
        <taxon>Vertebrata</taxon>
        <taxon>Euteleostomi</taxon>
        <taxon>Mammalia</taxon>
        <taxon>Eutheria</taxon>
        <taxon>Afrotheria</taxon>
        <taxon>Sirenia</taxon>
        <taxon>Trichechidae</taxon>
        <taxon>Trichechus</taxon>
    </lineage>
</organism>
<feature type="signal peptide" evidence="3">
    <location>
        <begin position="1"/>
        <end position="17"/>
    </location>
</feature>
<feature type="chain" id="PRO_5016137936" evidence="3">
    <location>
        <begin position="18"/>
        <end position="167"/>
    </location>
</feature>
<dbReference type="InterPro" id="IPR001229">
    <property type="entry name" value="Jacalin-like_lectin_dom"/>
</dbReference>
<keyword evidence="1 3" id="KW-0732">Signal</keyword>
<reference evidence="6" key="1">
    <citation type="submission" date="2025-08" db="UniProtKB">
        <authorList>
            <consortium name="RefSeq"/>
        </authorList>
    </citation>
    <scope>IDENTIFICATION</scope>
</reference>
<dbReference type="Proteomes" id="UP000248480">
    <property type="component" value="Unplaced"/>
</dbReference>
<feature type="domain" description="Jacalin-type lectin" evidence="4">
    <location>
        <begin position="15"/>
        <end position="151"/>
    </location>
</feature>
<dbReference type="FunCoup" id="A0A2Y9QXI6">
    <property type="interactions" value="32"/>
</dbReference>
<keyword evidence="2" id="KW-0430">Lectin</keyword>
<dbReference type="PANTHER" id="PTHR33589:SF1">
    <property type="entry name" value="ZYMOGEN GRANULE PROTEIN 16 HOMOLOG B"/>
    <property type="match status" value="1"/>
</dbReference>
<gene>
    <name evidence="6" type="primary">ZG16B</name>
</gene>
<dbReference type="Gene3D" id="2.100.10.30">
    <property type="entry name" value="Jacalin-like lectin domain"/>
    <property type="match status" value="1"/>
</dbReference>
<proteinExistence type="predicted"/>
<sequence>MLLLLTLVVLGTPTCWAGTMYGYGGGKYFSASAGSEDEITGIRFCVGPAGLFKSVQLRVGSSWSERHGAPGGNCQEFILWPDEHIVSVYGTYGLFLRSLVLYTDQGRVATFGSDSGQSFFAYPEEDGQVLTGVSGQHKLLGISGLIFKWNFPPGEATAASRSTTTIT</sequence>
<dbReference type="CTD" id="124220"/>